<keyword evidence="3" id="KW-1185">Reference proteome</keyword>
<accession>A0AAW1NCW6</accession>
<reference evidence="2" key="1">
    <citation type="submission" date="2024-03" db="EMBL/GenBank/DDBJ databases">
        <title>WGS assembly of Saponaria officinalis var. Norfolk2.</title>
        <authorList>
            <person name="Jenkins J."/>
            <person name="Shu S."/>
            <person name="Grimwood J."/>
            <person name="Barry K."/>
            <person name="Goodstein D."/>
            <person name="Schmutz J."/>
            <person name="Leebens-Mack J."/>
            <person name="Osbourn A."/>
        </authorList>
    </citation>
    <scope>NUCLEOTIDE SEQUENCE [LARGE SCALE GENOMIC DNA]</scope>
    <source>
        <strain evidence="2">JIC</strain>
    </source>
</reference>
<evidence type="ECO:0000256" key="1">
    <source>
        <dbReference type="SAM" id="SignalP"/>
    </source>
</evidence>
<evidence type="ECO:0000313" key="2">
    <source>
        <dbReference type="EMBL" id="KAK9755842.1"/>
    </source>
</evidence>
<proteinExistence type="predicted"/>
<keyword evidence="1" id="KW-0732">Signal</keyword>
<protein>
    <submittedName>
        <fullName evidence="2">Uncharacterized protein</fullName>
    </submittedName>
</protein>
<name>A0AAW1NCW6_SAPOF</name>
<feature type="signal peptide" evidence="1">
    <location>
        <begin position="1"/>
        <end position="16"/>
    </location>
</feature>
<dbReference type="AlphaFoldDB" id="A0AAW1NCW6"/>
<organism evidence="2 3">
    <name type="scientific">Saponaria officinalis</name>
    <name type="common">Common soapwort</name>
    <name type="synonym">Lychnis saponaria</name>
    <dbReference type="NCBI Taxonomy" id="3572"/>
    <lineage>
        <taxon>Eukaryota</taxon>
        <taxon>Viridiplantae</taxon>
        <taxon>Streptophyta</taxon>
        <taxon>Embryophyta</taxon>
        <taxon>Tracheophyta</taxon>
        <taxon>Spermatophyta</taxon>
        <taxon>Magnoliopsida</taxon>
        <taxon>eudicotyledons</taxon>
        <taxon>Gunneridae</taxon>
        <taxon>Pentapetalae</taxon>
        <taxon>Caryophyllales</taxon>
        <taxon>Caryophyllaceae</taxon>
        <taxon>Caryophylleae</taxon>
        <taxon>Saponaria</taxon>
    </lineage>
</organism>
<feature type="chain" id="PRO_5043676880" evidence="1">
    <location>
        <begin position="17"/>
        <end position="332"/>
    </location>
</feature>
<sequence length="332" mass="37752">MFECLILWFSWVCVLRHQNSIIEHVILYKQCRRMGHVSFFSNPTSSSKCSLCFPIHFQHPSYGVKLYRVPDVAMAHLRSLSICAKAWSVVHDTELGSDLGSSSPLTQRSDPLLDRSNHSLNDADDFEKQLEELFDEVKSLISTGKITDAVDLLQANCHAVKEQLDAGFSGIEEAATLDIIALGYMGIGDLKMVGSLLDAMSKIVDSLDDDEMLLDSILVHMGSMYSAIENSQKSIFVYERALKIMDNVYGYTDWRLVPKEYKVRCMNEIKLRFSFPRCGEDHIQKALGRTVKDFIGELKATYYEPNKHNRTSLVNAKPPRVPRDQWLKLLSY</sequence>
<gene>
    <name evidence="2" type="ORF">RND81_01G054700</name>
</gene>
<dbReference type="EMBL" id="JBDFQZ010000001">
    <property type="protein sequence ID" value="KAK9755842.1"/>
    <property type="molecule type" value="Genomic_DNA"/>
</dbReference>
<dbReference type="PANTHER" id="PTHR33144:SF52">
    <property type="match status" value="1"/>
</dbReference>
<dbReference type="Proteomes" id="UP001443914">
    <property type="component" value="Unassembled WGS sequence"/>
</dbReference>
<comment type="caution">
    <text evidence="2">The sequence shown here is derived from an EMBL/GenBank/DDBJ whole genome shotgun (WGS) entry which is preliminary data.</text>
</comment>
<evidence type="ECO:0000313" key="3">
    <source>
        <dbReference type="Proteomes" id="UP001443914"/>
    </source>
</evidence>
<dbReference type="PANTHER" id="PTHR33144">
    <property type="entry name" value="OS10G0409366 PROTEIN-RELATED"/>
    <property type="match status" value="1"/>
</dbReference>